<reference evidence="2 3" key="1">
    <citation type="journal article" date="2012" name="PLoS Pathog.">
        <title>Diverse lifestyles and strategies of plant pathogenesis encoded in the genomes of eighteen Dothideomycetes fungi.</title>
        <authorList>
            <person name="Ohm R.A."/>
            <person name="Feau N."/>
            <person name="Henrissat B."/>
            <person name="Schoch C.L."/>
            <person name="Horwitz B.A."/>
            <person name="Barry K.W."/>
            <person name="Condon B.J."/>
            <person name="Copeland A.C."/>
            <person name="Dhillon B."/>
            <person name="Glaser F."/>
            <person name="Hesse C.N."/>
            <person name="Kosti I."/>
            <person name="LaButti K."/>
            <person name="Lindquist E.A."/>
            <person name="Lucas S."/>
            <person name="Salamov A.A."/>
            <person name="Bradshaw R.E."/>
            <person name="Ciuffetti L."/>
            <person name="Hamelin R.C."/>
            <person name="Kema G.H.J."/>
            <person name="Lawrence C."/>
            <person name="Scott J.A."/>
            <person name="Spatafora J.W."/>
            <person name="Turgeon B.G."/>
            <person name="de Wit P.J.G.M."/>
            <person name="Zhong S."/>
            <person name="Goodwin S.B."/>
            <person name="Grigoriev I.V."/>
        </authorList>
    </citation>
    <scope>NUCLEOTIDE SEQUENCE [LARGE SCALE GENOMIC DNA]</scope>
    <source>
        <strain evidence="3">28A</strain>
    </source>
</reference>
<gene>
    <name evidence="2" type="ORF">SETTUDRAFT_160203</name>
</gene>
<dbReference type="HOGENOM" id="CLU_021768_5_2_1"/>
<dbReference type="Gene3D" id="3.90.1200.10">
    <property type="match status" value="1"/>
</dbReference>
<dbReference type="EMBL" id="KB908526">
    <property type="protein sequence ID" value="EOA89046.1"/>
    <property type="molecule type" value="Genomic_DNA"/>
</dbReference>
<protein>
    <recommendedName>
        <fullName evidence="1">Aminoglycoside phosphotransferase domain-containing protein</fullName>
    </recommendedName>
</protein>
<dbReference type="RefSeq" id="XP_008023653.1">
    <property type="nucleotide sequence ID" value="XM_008025462.1"/>
</dbReference>
<evidence type="ECO:0000313" key="2">
    <source>
        <dbReference type="EMBL" id="EOA89046.1"/>
    </source>
</evidence>
<dbReference type="STRING" id="671987.R0IWT0"/>
<dbReference type="InterPro" id="IPR051678">
    <property type="entry name" value="AGP_Transferase"/>
</dbReference>
<accession>R0IWT0</accession>
<dbReference type="GeneID" id="19398015"/>
<organism evidence="2 3">
    <name type="scientific">Exserohilum turcicum (strain 28A)</name>
    <name type="common">Northern leaf blight fungus</name>
    <name type="synonym">Setosphaeria turcica</name>
    <dbReference type="NCBI Taxonomy" id="671987"/>
    <lineage>
        <taxon>Eukaryota</taxon>
        <taxon>Fungi</taxon>
        <taxon>Dikarya</taxon>
        <taxon>Ascomycota</taxon>
        <taxon>Pezizomycotina</taxon>
        <taxon>Dothideomycetes</taxon>
        <taxon>Pleosporomycetidae</taxon>
        <taxon>Pleosporales</taxon>
        <taxon>Pleosporineae</taxon>
        <taxon>Pleosporaceae</taxon>
        <taxon>Exserohilum</taxon>
    </lineage>
</organism>
<keyword evidence="3" id="KW-1185">Reference proteome</keyword>
<dbReference type="PANTHER" id="PTHR21310:SF48">
    <property type="entry name" value="AMINOGLYCOSIDE PHOSPHOTRANSFERASE DOMAIN-CONTAINING PROTEIN"/>
    <property type="match status" value="1"/>
</dbReference>
<evidence type="ECO:0000313" key="3">
    <source>
        <dbReference type="Proteomes" id="UP000016935"/>
    </source>
</evidence>
<dbReference type="AlphaFoldDB" id="R0IWT0"/>
<dbReference type="OrthoDB" id="2906425at2759"/>
<dbReference type="PANTHER" id="PTHR21310">
    <property type="entry name" value="AMINOGLYCOSIDE PHOSPHOTRANSFERASE-RELATED-RELATED"/>
    <property type="match status" value="1"/>
</dbReference>
<name>R0IWT0_EXST2</name>
<feature type="domain" description="Aminoglycoside phosphotransferase" evidence="1">
    <location>
        <begin position="223"/>
        <end position="273"/>
    </location>
</feature>
<reference evidence="2 3" key="2">
    <citation type="journal article" date="2013" name="PLoS Genet.">
        <title>Comparative genome structure, secondary metabolite, and effector coding capacity across Cochliobolus pathogens.</title>
        <authorList>
            <person name="Condon B.J."/>
            <person name="Leng Y."/>
            <person name="Wu D."/>
            <person name="Bushley K.E."/>
            <person name="Ohm R.A."/>
            <person name="Otillar R."/>
            <person name="Martin J."/>
            <person name="Schackwitz W."/>
            <person name="Grimwood J."/>
            <person name="MohdZainudin N."/>
            <person name="Xue C."/>
            <person name="Wang R."/>
            <person name="Manning V.A."/>
            <person name="Dhillon B."/>
            <person name="Tu Z.J."/>
            <person name="Steffenson B.J."/>
            <person name="Salamov A."/>
            <person name="Sun H."/>
            <person name="Lowry S."/>
            <person name="LaButti K."/>
            <person name="Han J."/>
            <person name="Copeland A."/>
            <person name="Lindquist E."/>
            <person name="Barry K."/>
            <person name="Schmutz J."/>
            <person name="Baker S.E."/>
            <person name="Ciuffetti L.M."/>
            <person name="Grigoriev I.V."/>
            <person name="Zhong S."/>
            <person name="Turgeon B.G."/>
        </authorList>
    </citation>
    <scope>NUCLEOTIDE SEQUENCE [LARGE SCALE GENOMIC DNA]</scope>
    <source>
        <strain evidence="3">28A</strain>
    </source>
</reference>
<dbReference type="SUPFAM" id="SSF56112">
    <property type="entry name" value="Protein kinase-like (PK-like)"/>
    <property type="match status" value="1"/>
</dbReference>
<dbReference type="InterPro" id="IPR011009">
    <property type="entry name" value="Kinase-like_dom_sf"/>
</dbReference>
<dbReference type="eggNOG" id="ENOG502S6DC">
    <property type="taxonomic scope" value="Eukaryota"/>
</dbReference>
<sequence>MTPIAALQAVAMPQLYSSMLSSPQINVLYLTPGQDIISPEQFRASNPEILATRAGTQLPKMPPSILVRYGTHASLIEANDMLYVAERTSIPIPRLFAAYAYGPLDRDVDDFGSVYDTYIMEFVEGEYLGKSWRKYTSTEKQMISSDLKKHMTELRSLLPPGYIGSLHEGPVTDIILEWSTTSRGPFKSERDFNATIIDTFVAKSKVQIGPYIRGMVNAHKHGIVFTHRDLRPNNIIVKNGLVAAIIDWEMAGWYPDYWEFAKVFYLEDFTTDLASHLLGVLTPHYCEQLMHANLMGVLW</sequence>
<evidence type="ECO:0000259" key="1">
    <source>
        <dbReference type="Pfam" id="PF01636"/>
    </source>
</evidence>
<dbReference type="Proteomes" id="UP000016935">
    <property type="component" value="Unassembled WGS sequence"/>
</dbReference>
<dbReference type="Pfam" id="PF01636">
    <property type="entry name" value="APH"/>
    <property type="match status" value="1"/>
</dbReference>
<proteinExistence type="predicted"/>
<dbReference type="InterPro" id="IPR002575">
    <property type="entry name" value="Aminoglycoside_PTrfase"/>
</dbReference>